<feature type="coiled-coil region" evidence="1">
    <location>
        <begin position="138"/>
        <end position="245"/>
    </location>
</feature>
<organism evidence="4 5">
    <name type="scientific">Carya illinoinensis</name>
    <name type="common">Pecan</name>
    <dbReference type="NCBI Taxonomy" id="32201"/>
    <lineage>
        <taxon>Eukaryota</taxon>
        <taxon>Viridiplantae</taxon>
        <taxon>Streptophyta</taxon>
        <taxon>Embryophyta</taxon>
        <taxon>Tracheophyta</taxon>
        <taxon>Spermatophyta</taxon>
        <taxon>Magnoliopsida</taxon>
        <taxon>eudicotyledons</taxon>
        <taxon>Gunneridae</taxon>
        <taxon>Pentapetalae</taxon>
        <taxon>rosids</taxon>
        <taxon>fabids</taxon>
        <taxon>Fagales</taxon>
        <taxon>Juglandaceae</taxon>
        <taxon>Carya</taxon>
    </lineage>
</organism>
<evidence type="ECO:0000259" key="3">
    <source>
        <dbReference type="Pfam" id="PF24851"/>
    </source>
</evidence>
<dbReference type="Pfam" id="PF24851">
    <property type="entry name" value="DUF7725"/>
    <property type="match status" value="1"/>
</dbReference>
<keyword evidence="1" id="KW-0175">Coiled coil</keyword>
<dbReference type="PANTHER" id="PTHR35766">
    <property type="entry name" value="OS08G0543600 PROTEIN"/>
    <property type="match status" value="1"/>
</dbReference>
<gene>
    <name evidence="4" type="ORF">I3842_05G198000</name>
</gene>
<evidence type="ECO:0000256" key="1">
    <source>
        <dbReference type="SAM" id="Coils"/>
    </source>
</evidence>
<feature type="domain" description="DUF7725" evidence="3">
    <location>
        <begin position="646"/>
        <end position="716"/>
    </location>
</feature>
<feature type="compositionally biased region" description="Basic and acidic residues" evidence="2">
    <location>
        <begin position="30"/>
        <end position="41"/>
    </location>
</feature>
<sequence>MEPSAGVAASTATRGGSLSMQPPSSSTSSSRKEWRAVSEHRKAGDEELERLKLGQTDERTIYEMIWCSIKVQQGREPLDVDFCSITVDDSLDDDLLLQRLHNVARQREELQQTEIGFRAQIIARSEIMGMQSNFDAQIKEHANAAMKLQEQLHEREQAMHELERKMEEKDRELHAIKLDNEVAWAKEDLLREKDKELSSLRRERDHFEAERAQHIKQIHDLQEHIQEKDRQLIELQDQHRVAQENIIYKDEQLREAQAWIARVQEMDVLQSNTNHSLQAELRERTEQYNQLWLGCQRQFAEMERHHLHTMQQLQLELADARERSGTYNDEPGLSQTKSKDVSQFDQSNGIQLDANGGGTLSGNSAVLPNGNSGNVSSFASTGNSSAQTDRVPGVPLAPSSLLGMPTYLPPGQVAALHPYAVHQHGPPQSLTSHIPPSHIGHFHSIPAMGSLQQWVEGQNPQAVSEGLQISAHSELPPSQTDQNLMRSDANYNYEMSVNGQPLHQDYLEVHISQVARPDSGISSSSGEAKTLESIDGGFLIATQPEQSLQQISSQFHDVLKLDNLDRNSENKEQNATGLTNGLEGQLSTAEEPSSVANPLASDASIHSVNLSETAVNNVASAALPESIVSIDQANTPTGGKASEPTLLDERSLLACVVRTIPAGGRIRISSTLPNRLGKMLAPLHWHDYKKKYGKLDDFVISHPELFVIEGDYIQLREGAQEMIAAEAAVAKVAAAAAASSPYSSFLPSMAVTPVAQSHRLRKVPSIESKNLRTDRTAFKEYAIVSSNSSDEPSQLSVMQNQQPNGVGFGLSRGPSNIKILSKPKDPQEMNGPENKAVQSPFVTVGNGSNLNRTSLNGTQSTGPANGRANVNFVGKQQGRMTGAVFSSRR</sequence>
<evidence type="ECO:0000313" key="4">
    <source>
        <dbReference type="EMBL" id="KAG6714318.1"/>
    </source>
</evidence>
<comment type="caution">
    <text evidence="4">The sequence shown here is derived from an EMBL/GenBank/DDBJ whole genome shotgun (WGS) entry which is preliminary data.</text>
</comment>
<reference evidence="4" key="1">
    <citation type="submission" date="2021-01" db="EMBL/GenBank/DDBJ databases">
        <authorList>
            <person name="Lovell J.T."/>
            <person name="Bentley N."/>
            <person name="Bhattarai G."/>
            <person name="Jenkins J.W."/>
            <person name="Sreedasyam A."/>
            <person name="Alarcon Y."/>
            <person name="Bock C."/>
            <person name="Boston L."/>
            <person name="Carlson J."/>
            <person name="Cervantes K."/>
            <person name="Clermont K."/>
            <person name="Krom N."/>
            <person name="Kubenka K."/>
            <person name="Mamidi S."/>
            <person name="Mattison C."/>
            <person name="Monteros M."/>
            <person name="Pisani C."/>
            <person name="Plott C."/>
            <person name="Rajasekar S."/>
            <person name="Rhein H.S."/>
            <person name="Rohla C."/>
            <person name="Song M."/>
            <person name="Hilaire R.S."/>
            <person name="Shu S."/>
            <person name="Wells L."/>
            <person name="Wang X."/>
            <person name="Webber J."/>
            <person name="Heerema R.J."/>
            <person name="Klein P."/>
            <person name="Conner P."/>
            <person name="Grauke L."/>
            <person name="Grimwood J."/>
            <person name="Schmutz J."/>
            <person name="Randall J.J."/>
        </authorList>
    </citation>
    <scope>NUCLEOTIDE SEQUENCE</scope>
    <source>
        <tissue evidence="4">Leaf</tissue>
    </source>
</reference>
<proteinExistence type="predicted"/>
<evidence type="ECO:0000313" key="5">
    <source>
        <dbReference type="Proteomes" id="UP000811246"/>
    </source>
</evidence>
<dbReference type="AlphaFoldDB" id="A0A922F6W3"/>
<feature type="region of interest" description="Disordered" evidence="2">
    <location>
        <begin position="322"/>
        <end position="368"/>
    </location>
</feature>
<name>A0A922F6W3_CARIL</name>
<dbReference type="PANTHER" id="PTHR35766:SF1">
    <property type="entry name" value="OS08G0543600 PROTEIN"/>
    <property type="match status" value="1"/>
</dbReference>
<dbReference type="EMBL" id="CM031829">
    <property type="protein sequence ID" value="KAG6714318.1"/>
    <property type="molecule type" value="Genomic_DNA"/>
</dbReference>
<dbReference type="InterPro" id="IPR056142">
    <property type="entry name" value="DUF7725"/>
</dbReference>
<protein>
    <recommendedName>
        <fullName evidence="3">DUF7725 domain-containing protein</fullName>
    </recommendedName>
</protein>
<feature type="region of interest" description="Disordered" evidence="2">
    <location>
        <begin position="1"/>
        <end position="41"/>
    </location>
</feature>
<feature type="compositionally biased region" description="Polar residues" evidence="2">
    <location>
        <begin position="585"/>
        <end position="596"/>
    </location>
</feature>
<dbReference type="Proteomes" id="UP000811246">
    <property type="component" value="Chromosome 5"/>
</dbReference>
<feature type="compositionally biased region" description="Low complexity" evidence="2">
    <location>
        <begin position="17"/>
        <end position="29"/>
    </location>
</feature>
<evidence type="ECO:0000256" key="2">
    <source>
        <dbReference type="SAM" id="MobiDB-lite"/>
    </source>
</evidence>
<feature type="region of interest" description="Disordered" evidence="2">
    <location>
        <begin position="569"/>
        <end position="598"/>
    </location>
</feature>
<accession>A0A922F6W3</accession>